<keyword evidence="2" id="KW-0547">Nucleotide-binding</keyword>
<evidence type="ECO:0000256" key="1">
    <source>
        <dbReference type="ARBA" id="ARBA00022448"/>
    </source>
</evidence>
<dbReference type="EnsemblBacteria" id="ABL78003">
    <property type="protein sequence ID" value="ABL78003"/>
    <property type="gene ID" value="Tpen_0598"/>
</dbReference>
<dbReference type="InterPro" id="IPR017871">
    <property type="entry name" value="ABC_transporter-like_CS"/>
</dbReference>
<dbReference type="eggNOG" id="arCOG00925">
    <property type="taxonomic scope" value="Archaea"/>
</dbReference>
<dbReference type="InterPro" id="IPR051120">
    <property type="entry name" value="ABC_AA/LPS_Transport"/>
</dbReference>
<dbReference type="Gene3D" id="3.40.50.300">
    <property type="entry name" value="P-loop containing nucleotide triphosphate hydrolases"/>
    <property type="match status" value="1"/>
</dbReference>
<dbReference type="GO" id="GO:0005524">
    <property type="term" value="F:ATP binding"/>
    <property type="evidence" value="ECO:0007669"/>
    <property type="project" value="UniProtKB-KW"/>
</dbReference>
<dbReference type="Proteomes" id="UP000000641">
    <property type="component" value="Chromosome"/>
</dbReference>
<evidence type="ECO:0000256" key="3">
    <source>
        <dbReference type="ARBA" id="ARBA00022840"/>
    </source>
</evidence>
<evidence type="ECO:0000313" key="8">
    <source>
        <dbReference type="EMBL" id="ABL78003.1"/>
    </source>
</evidence>
<dbReference type="GeneID" id="4601238"/>
<accession>A1RXS3</accession>
<gene>
    <name evidence="8" type="ordered locus">Tpen_0598</name>
</gene>
<dbReference type="PROSITE" id="PS00211">
    <property type="entry name" value="ABC_TRANSPORTER_1"/>
    <property type="match status" value="1"/>
</dbReference>
<dbReference type="GO" id="GO:0006865">
    <property type="term" value="P:amino acid transport"/>
    <property type="evidence" value="ECO:0007669"/>
    <property type="project" value="UniProtKB-KW"/>
</dbReference>
<dbReference type="InterPro" id="IPR003439">
    <property type="entry name" value="ABC_transporter-like_ATP-bd"/>
</dbReference>
<dbReference type="InterPro" id="IPR003593">
    <property type="entry name" value="AAA+_ATPase"/>
</dbReference>
<organism evidence="8 9">
    <name type="scientific">Thermofilum pendens (strain DSM 2475 / Hrk 5)</name>
    <dbReference type="NCBI Taxonomy" id="368408"/>
    <lineage>
        <taxon>Archaea</taxon>
        <taxon>Thermoproteota</taxon>
        <taxon>Thermoprotei</taxon>
        <taxon>Thermofilales</taxon>
        <taxon>Thermofilaceae</taxon>
        <taxon>Thermofilum</taxon>
    </lineage>
</organism>
<dbReference type="SMART" id="SM00382">
    <property type="entry name" value="AAA"/>
    <property type="match status" value="1"/>
</dbReference>
<evidence type="ECO:0000256" key="2">
    <source>
        <dbReference type="ARBA" id="ARBA00022741"/>
    </source>
</evidence>
<dbReference type="STRING" id="368408.Tpen_0598"/>
<evidence type="ECO:0000259" key="7">
    <source>
        <dbReference type="PROSITE" id="PS50893"/>
    </source>
</evidence>
<dbReference type="PANTHER" id="PTHR45772:SF5">
    <property type="entry name" value="BRANCHED-CHAIN AMINO ACID TRANSPORT ATP-BINDING PROTEIN LIVG-RELATED"/>
    <property type="match status" value="1"/>
</dbReference>
<evidence type="ECO:0000256" key="4">
    <source>
        <dbReference type="ARBA" id="ARBA00022970"/>
    </source>
</evidence>
<proteinExistence type="predicted"/>
<reference evidence="9" key="1">
    <citation type="journal article" date="2008" name="J. Bacteriol.">
        <title>Genome sequence of Thermofilum pendens reveals an exceptional loss of biosynthetic pathways without genome reduction.</title>
        <authorList>
            <person name="Anderson I."/>
            <person name="Rodriguez J."/>
            <person name="Susanti D."/>
            <person name="Porat I."/>
            <person name="Reich C."/>
            <person name="Ulrich L.E."/>
            <person name="Elkins J.G."/>
            <person name="Mavromatis K."/>
            <person name="Lykidis A."/>
            <person name="Kim E."/>
            <person name="Thompson L.S."/>
            <person name="Nolan M."/>
            <person name="Land M."/>
            <person name="Copeland A."/>
            <person name="Lapidus A."/>
            <person name="Lucas S."/>
            <person name="Detter C."/>
            <person name="Zhulin I.B."/>
            <person name="Olsen G.J."/>
            <person name="Whitman W."/>
            <person name="Mukhopadhyay B."/>
            <person name="Bristow J."/>
            <person name="Kyrpides N."/>
        </authorList>
    </citation>
    <scope>NUCLEOTIDE SEQUENCE [LARGE SCALE GENOMIC DNA]</scope>
    <source>
        <strain evidence="9">DSM 2475 / Hrk 5</strain>
    </source>
</reference>
<dbReference type="CDD" id="cd03219">
    <property type="entry name" value="ABC_Mj1267_LivG_branched"/>
    <property type="match status" value="1"/>
</dbReference>
<keyword evidence="1" id="KW-0813">Transport</keyword>
<dbReference type="GO" id="GO:0005886">
    <property type="term" value="C:plasma membrane"/>
    <property type="evidence" value="ECO:0007669"/>
    <property type="project" value="TreeGrafter"/>
</dbReference>
<dbReference type="InterPro" id="IPR027417">
    <property type="entry name" value="P-loop_NTPase"/>
</dbReference>
<dbReference type="OrthoDB" id="24644at2157"/>
<evidence type="ECO:0000256" key="5">
    <source>
        <dbReference type="ARBA" id="ARBA00056071"/>
    </source>
</evidence>
<protein>
    <recommendedName>
        <fullName evidence="6">Probable branched-chain amino acid transport ATP-binding protein LivG</fullName>
    </recommendedName>
</protein>
<evidence type="ECO:0000313" key="9">
    <source>
        <dbReference type="Proteomes" id="UP000000641"/>
    </source>
</evidence>
<dbReference type="Pfam" id="PF00005">
    <property type="entry name" value="ABC_tran"/>
    <property type="match status" value="1"/>
</dbReference>
<dbReference type="HOGENOM" id="CLU_000604_1_2_2"/>
<keyword evidence="9" id="KW-1185">Reference proteome</keyword>
<keyword evidence="3" id="KW-0067">ATP-binding</keyword>
<dbReference type="KEGG" id="tpe:Tpen_0598"/>
<sequence>MEKGLLSVQHVRKSFGGVTAVKDVSLELGEGTLTMLIGPNGSGKTTLLNIISGVIEPDSGRIVFKGRDITRLYPHERYRYGIARSFQVPQLFTSLSVLENVLVSSRLYLEEDALGILFTNSWALKDWDQAQKAFEILSLLKLDHLWDAPARALSGGQMKLLELARALMSDPKLMLLDEPLAGVNPALAHEIMQALRRARDELGVSFLIVEHRLDLASKYVDFVYAMNQGTVISSGTPDEVFEDPMVVESLLGG</sequence>
<dbReference type="FunFam" id="3.40.50.300:FF:000421">
    <property type="entry name" value="Branched-chain amino acid ABC transporter ATP-binding protein"/>
    <property type="match status" value="1"/>
</dbReference>
<dbReference type="AlphaFoldDB" id="A1RXS3"/>
<comment type="function">
    <text evidence="5">Probable component of a branched-chain amino-acid transport system.</text>
</comment>
<dbReference type="PROSITE" id="PS50893">
    <property type="entry name" value="ABC_TRANSPORTER_2"/>
    <property type="match status" value="1"/>
</dbReference>
<dbReference type="RefSeq" id="WP_011752268.1">
    <property type="nucleotide sequence ID" value="NC_008698.1"/>
</dbReference>
<dbReference type="GO" id="GO:0016887">
    <property type="term" value="F:ATP hydrolysis activity"/>
    <property type="evidence" value="ECO:0007669"/>
    <property type="project" value="InterPro"/>
</dbReference>
<evidence type="ECO:0000256" key="6">
    <source>
        <dbReference type="ARBA" id="ARBA00072811"/>
    </source>
</evidence>
<name>A1RXS3_THEPD</name>
<dbReference type="SUPFAM" id="SSF52540">
    <property type="entry name" value="P-loop containing nucleoside triphosphate hydrolases"/>
    <property type="match status" value="1"/>
</dbReference>
<dbReference type="PANTHER" id="PTHR45772">
    <property type="entry name" value="CONSERVED COMPONENT OF ABC TRANSPORTER FOR NATURAL AMINO ACIDS-RELATED"/>
    <property type="match status" value="1"/>
</dbReference>
<feature type="domain" description="ABC transporter" evidence="7">
    <location>
        <begin position="6"/>
        <end position="253"/>
    </location>
</feature>
<keyword evidence="4" id="KW-0029">Amino-acid transport</keyword>
<dbReference type="EMBL" id="CP000505">
    <property type="protein sequence ID" value="ABL78003.1"/>
    <property type="molecule type" value="Genomic_DNA"/>
</dbReference>